<dbReference type="PROSITE" id="PS51762">
    <property type="entry name" value="GH16_2"/>
    <property type="match status" value="1"/>
</dbReference>
<dbReference type="STRING" id="137265.SAMN05421684_6268"/>
<feature type="signal peptide" evidence="2">
    <location>
        <begin position="1"/>
        <end position="34"/>
    </location>
</feature>
<dbReference type="Gene3D" id="2.60.120.200">
    <property type="match status" value="1"/>
</dbReference>
<dbReference type="GO" id="GO:0005975">
    <property type="term" value="P:carbohydrate metabolic process"/>
    <property type="evidence" value="ECO:0007669"/>
    <property type="project" value="InterPro"/>
</dbReference>
<dbReference type="AlphaFoldDB" id="A0A1H3TRI1"/>
<proteinExistence type="predicted"/>
<dbReference type="CDD" id="cd00413">
    <property type="entry name" value="Glyco_hydrolase_16"/>
    <property type="match status" value="1"/>
</dbReference>
<dbReference type="EMBL" id="FNQB01000003">
    <property type="protein sequence ID" value="SDZ52882.1"/>
    <property type="molecule type" value="Genomic_DNA"/>
</dbReference>
<dbReference type="OrthoDB" id="273319at2"/>
<dbReference type="Proteomes" id="UP000199632">
    <property type="component" value="Unassembled WGS sequence"/>
</dbReference>
<dbReference type="Pfam" id="PF00722">
    <property type="entry name" value="Glyco_hydro_16"/>
    <property type="match status" value="1"/>
</dbReference>
<dbReference type="RefSeq" id="WP_090800160.1">
    <property type="nucleotide sequence ID" value="NZ_BOND01000023.1"/>
</dbReference>
<evidence type="ECO:0000313" key="5">
    <source>
        <dbReference type="Proteomes" id="UP000199632"/>
    </source>
</evidence>
<evidence type="ECO:0000256" key="1">
    <source>
        <dbReference type="SAM" id="MobiDB-lite"/>
    </source>
</evidence>
<accession>A0A1H3TRI1</accession>
<dbReference type="GO" id="GO:0004553">
    <property type="term" value="F:hydrolase activity, hydrolyzing O-glycosyl compounds"/>
    <property type="evidence" value="ECO:0007669"/>
    <property type="project" value="InterPro"/>
</dbReference>
<evidence type="ECO:0000259" key="3">
    <source>
        <dbReference type="PROSITE" id="PS51762"/>
    </source>
</evidence>
<keyword evidence="4" id="KW-0378">Hydrolase</keyword>
<protein>
    <submittedName>
        <fullName evidence="4">Glycosyl hydrolases family 16</fullName>
    </submittedName>
</protein>
<feature type="domain" description="GH16" evidence="3">
    <location>
        <begin position="182"/>
        <end position="422"/>
    </location>
</feature>
<dbReference type="SUPFAM" id="SSF49899">
    <property type="entry name" value="Concanavalin A-like lectins/glucanases"/>
    <property type="match status" value="1"/>
</dbReference>
<sequence>MNTSFARSRTAAAGAALLTMAALVVGVSGSPAAAAPNACSNPVLATNLNGWGSLDGSWVTRDQVGDLAGVSWAFDTGGREFYMPQVGVTAGQTWTFSAHDRVVFGSGTARIVVEWYGSNGQYLSENQGPLVSLPAANPNGGDPWYPVSATATAPAGATSAHVLQVGNFGSATGINFKATKCDYQLGAAPPAQSTSAAVRYGWGTPLASQSDEYNGTAVDLTKWGLFGSSEGQPTGCSDGYQKNGQRCTSQTTQTGGYLSVTGTADGKTGGLYSRMRPFRYGRIEVRERAVPLANNGGRAYHAVPLLWPHDEARWQDAEIDFAERDVDSATVELFVHHNGTQTSRSLTIDSKQFHNYAIDWQPGSVKWYVDGNQVGTTVNASITEFSSSNGGAQLDMFPPTGTLMRPARQDVDWIRMYPNQYTQYLS</sequence>
<keyword evidence="2" id="KW-0732">Signal</keyword>
<name>A0A1H3TRI1_9ACTN</name>
<dbReference type="InterPro" id="IPR013320">
    <property type="entry name" value="ConA-like_dom_sf"/>
</dbReference>
<keyword evidence="5" id="KW-1185">Reference proteome</keyword>
<evidence type="ECO:0000256" key="2">
    <source>
        <dbReference type="SAM" id="SignalP"/>
    </source>
</evidence>
<feature type="region of interest" description="Disordered" evidence="1">
    <location>
        <begin position="234"/>
        <end position="261"/>
    </location>
</feature>
<gene>
    <name evidence="4" type="ORF">SAMN05421684_6268</name>
</gene>
<dbReference type="Gene3D" id="2.60.120.260">
    <property type="entry name" value="Galactose-binding domain-like"/>
    <property type="match status" value="1"/>
</dbReference>
<evidence type="ECO:0000313" key="4">
    <source>
        <dbReference type="EMBL" id="SDZ52882.1"/>
    </source>
</evidence>
<feature type="chain" id="PRO_5011685001" evidence="2">
    <location>
        <begin position="35"/>
        <end position="426"/>
    </location>
</feature>
<organism evidence="4 5">
    <name type="scientific">Asanoa ishikariensis</name>
    <dbReference type="NCBI Taxonomy" id="137265"/>
    <lineage>
        <taxon>Bacteria</taxon>
        <taxon>Bacillati</taxon>
        <taxon>Actinomycetota</taxon>
        <taxon>Actinomycetes</taxon>
        <taxon>Micromonosporales</taxon>
        <taxon>Micromonosporaceae</taxon>
        <taxon>Asanoa</taxon>
    </lineage>
</organism>
<reference evidence="5" key="1">
    <citation type="submission" date="2016-10" db="EMBL/GenBank/DDBJ databases">
        <authorList>
            <person name="Varghese N."/>
            <person name="Submissions S."/>
        </authorList>
    </citation>
    <scope>NUCLEOTIDE SEQUENCE [LARGE SCALE GENOMIC DNA]</scope>
    <source>
        <strain evidence="5">DSM 44718</strain>
    </source>
</reference>
<dbReference type="InterPro" id="IPR000757">
    <property type="entry name" value="Beta-glucanase-like"/>
</dbReference>